<sequence length="346" mass="37184">MLLNKLIGMFSHDIAIDLGTANTIVLLKGQGIIINEPSIVAVRVDRYDRDGEILAVGHEAKEMVGKTPSGIQAIRPMKDGVIADFDVTEKMIRYFIEKAHNRKSLIRPRIMVCVPYGLTGVERKAVKESAMSAGAREVYLIEEPMAAAIGAGLPIKEPQGSLIVDIGGGTTEIGVISLGGLVISKSIRVAGDKLDMAIVNHVRKHYNLLIGERAGEEIKIKIGAAAPLDTPLSMQIKGRDQVSGLLNTIELTNEDIREAIKDQLREISSAVKSVIEEVPADLAGDLVENGLTLTGGGALIRGLDRYLSDTVKLPVFIGDEPLLAVAKGTGKAIEELDTLHNTSRYE</sequence>
<dbReference type="OrthoDB" id="9768127at2"/>
<feature type="binding site" evidence="6">
    <location>
        <begin position="168"/>
        <end position="170"/>
    </location>
    <ligand>
        <name>ATP</name>
        <dbReference type="ChEBI" id="CHEBI:30616"/>
    </ligand>
</feature>
<dbReference type="InterPro" id="IPR004753">
    <property type="entry name" value="MreB"/>
</dbReference>
<name>A0A377J2U4_9HELI</name>
<feature type="binding site" evidence="6">
    <location>
        <begin position="216"/>
        <end position="219"/>
    </location>
    <ligand>
        <name>ATP</name>
        <dbReference type="ChEBI" id="CHEBI:30616"/>
    </ligand>
</feature>
<dbReference type="HAMAP" id="MF_02207">
    <property type="entry name" value="MreB"/>
    <property type="match status" value="1"/>
</dbReference>
<evidence type="ECO:0000256" key="4">
    <source>
        <dbReference type="ARBA" id="ARBA00022960"/>
    </source>
</evidence>
<evidence type="ECO:0000256" key="3">
    <source>
        <dbReference type="ARBA" id="ARBA00022840"/>
    </source>
</evidence>
<dbReference type="GO" id="GO:0008360">
    <property type="term" value="P:regulation of cell shape"/>
    <property type="evidence" value="ECO:0007669"/>
    <property type="project" value="UniProtKB-UniRule"/>
</dbReference>
<evidence type="ECO:0000256" key="6">
    <source>
        <dbReference type="HAMAP-Rule" id="MF_02207"/>
    </source>
</evidence>
<keyword evidence="2 6" id="KW-0547">Nucleotide-binding</keyword>
<dbReference type="RefSeq" id="WP_115010993.1">
    <property type="nucleotide sequence ID" value="NZ_UGHV01000001.1"/>
</dbReference>
<dbReference type="GO" id="GO:0005737">
    <property type="term" value="C:cytoplasm"/>
    <property type="evidence" value="ECO:0007669"/>
    <property type="project" value="UniProtKB-SubCell"/>
</dbReference>
<dbReference type="InterPro" id="IPR056546">
    <property type="entry name" value="MreB_MamK-like"/>
</dbReference>
<evidence type="ECO:0000256" key="2">
    <source>
        <dbReference type="ARBA" id="ARBA00022741"/>
    </source>
</evidence>
<keyword evidence="1 6" id="KW-0963">Cytoplasm</keyword>
<organism evidence="7 8">
    <name type="scientific">Helicobacter canis</name>
    <dbReference type="NCBI Taxonomy" id="29419"/>
    <lineage>
        <taxon>Bacteria</taxon>
        <taxon>Pseudomonadati</taxon>
        <taxon>Campylobacterota</taxon>
        <taxon>Epsilonproteobacteria</taxon>
        <taxon>Campylobacterales</taxon>
        <taxon>Helicobacteraceae</taxon>
        <taxon>Helicobacter</taxon>
    </lineage>
</organism>
<feature type="binding site" evidence="6">
    <location>
        <begin position="20"/>
        <end position="22"/>
    </location>
    <ligand>
        <name>ATP</name>
        <dbReference type="ChEBI" id="CHEBI:30616"/>
    </ligand>
</feature>
<dbReference type="PRINTS" id="PR01652">
    <property type="entry name" value="SHAPEPROTEIN"/>
</dbReference>
<evidence type="ECO:0000256" key="1">
    <source>
        <dbReference type="ARBA" id="ARBA00022490"/>
    </source>
</evidence>
<reference evidence="7 8" key="1">
    <citation type="submission" date="2018-06" db="EMBL/GenBank/DDBJ databases">
        <authorList>
            <consortium name="Pathogen Informatics"/>
            <person name="Doyle S."/>
        </authorList>
    </citation>
    <scope>NUCLEOTIDE SEQUENCE [LARGE SCALE GENOMIC DNA]</scope>
    <source>
        <strain evidence="7 8">NCTC12410</strain>
    </source>
</reference>
<feature type="binding site" evidence="6">
    <location>
        <begin position="296"/>
        <end position="299"/>
    </location>
    <ligand>
        <name>ATP</name>
        <dbReference type="ChEBI" id="CHEBI:30616"/>
    </ligand>
</feature>
<accession>A0A377J2U4</accession>
<dbReference type="NCBIfam" id="TIGR00904">
    <property type="entry name" value="mreB"/>
    <property type="match status" value="1"/>
</dbReference>
<dbReference type="NCBIfam" id="NF010539">
    <property type="entry name" value="PRK13927.1"/>
    <property type="match status" value="1"/>
</dbReference>
<comment type="similarity">
    <text evidence="5 6">Belongs to the FtsA/MreB family.</text>
</comment>
<dbReference type="Pfam" id="PF06723">
    <property type="entry name" value="MreB_Mbl"/>
    <property type="match status" value="1"/>
</dbReference>
<dbReference type="SUPFAM" id="SSF53067">
    <property type="entry name" value="Actin-like ATPase domain"/>
    <property type="match status" value="2"/>
</dbReference>
<dbReference type="GO" id="GO:0000902">
    <property type="term" value="P:cell morphogenesis"/>
    <property type="evidence" value="ECO:0007669"/>
    <property type="project" value="InterPro"/>
</dbReference>
<dbReference type="CDD" id="cd10225">
    <property type="entry name" value="ASKHA_NBD_MreB-like"/>
    <property type="match status" value="1"/>
</dbReference>
<evidence type="ECO:0000313" key="8">
    <source>
        <dbReference type="Proteomes" id="UP000254841"/>
    </source>
</evidence>
<evidence type="ECO:0000256" key="5">
    <source>
        <dbReference type="ARBA" id="ARBA00023458"/>
    </source>
</evidence>
<dbReference type="Gene3D" id="3.30.420.40">
    <property type="match status" value="2"/>
</dbReference>
<comment type="subcellular location">
    <subcellularLocation>
        <location evidence="6">Cytoplasm</location>
    </subcellularLocation>
    <text evidence="6">Membrane-associated.</text>
</comment>
<protein>
    <recommendedName>
        <fullName evidence="6">Cell shape-determining protein MreB</fullName>
    </recommendedName>
</protein>
<dbReference type="GO" id="GO:0005524">
    <property type="term" value="F:ATP binding"/>
    <property type="evidence" value="ECO:0007669"/>
    <property type="project" value="UniProtKB-KW"/>
</dbReference>
<comment type="subunit">
    <text evidence="6">Forms polymers.</text>
</comment>
<dbReference type="Proteomes" id="UP000254841">
    <property type="component" value="Unassembled WGS sequence"/>
</dbReference>
<evidence type="ECO:0000313" key="7">
    <source>
        <dbReference type="EMBL" id="STO96678.1"/>
    </source>
</evidence>
<dbReference type="InterPro" id="IPR043129">
    <property type="entry name" value="ATPase_NBD"/>
</dbReference>
<dbReference type="AlphaFoldDB" id="A0A377J2U4"/>
<dbReference type="PANTHER" id="PTHR42749">
    <property type="entry name" value="CELL SHAPE-DETERMINING PROTEIN MREB"/>
    <property type="match status" value="1"/>
</dbReference>
<keyword evidence="4 6" id="KW-0133">Cell shape</keyword>
<proteinExistence type="inferred from homology"/>
<comment type="function">
    <text evidence="6">Forms membrane-associated dynamic filaments that are essential for cell shape determination. Acts by regulating cell wall synthesis and cell elongation, and thus cell shape. A feedback loop between cell geometry and MreB localization may maintain elongated cell shape by targeting cell wall growth to regions of negative cell wall curvature.</text>
</comment>
<dbReference type="EMBL" id="UGHV01000001">
    <property type="protein sequence ID" value="STO96678.1"/>
    <property type="molecule type" value="Genomic_DNA"/>
</dbReference>
<dbReference type="PANTHER" id="PTHR42749:SF1">
    <property type="entry name" value="CELL SHAPE-DETERMINING PROTEIN MREB"/>
    <property type="match status" value="1"/>
</dbReference>
<gene>
    <name evidence="6 7" type="primary">mreB</name>
    <name evidence="7" type="ORF">NCTC12410_00494</name>
</gene>
<keyword evidence="3 6" id="KW-0067">ATP-binding</keyword>